<evidence type="ECO:0000256" key="3">
    <source>
        <dbReference type="ARBA" id="ARBA00022723"/>
    </source>
</evidence>
<evidence type="ECO:0000256" key="8">
    <source>
        <dbReference type="SAM" id="SignalP"/>
    </source>
</evidence>
<dbReference type="Proteomes" id="UP001447842">
    <property type="component" value="Chromosome"/>
</dbReference>
<feature type="signal peptide" evidence="8">
    <location>
        <begin position="1"/>
        <end position="21"/>
    </location>
</feature>
<evidence type="ECO:0000256" key="4">
    <source>
        <dbReference type="ARBA" id="ARBA00022729"/>
    </source>
</evidence>
<dbReference type="InterPro" id="IPR051395">
    <property type="entry name" value="Cytochrome_c_Peroxidase/MauG"/>
</dbReference>
<dbReference type="EC" id="1.11.1.5" evidence="10"/>
<keyword evidence="10" id="KW-0575">Peroxidase</keyword>
<dbReference type="InterPro" id="IPR004852">
    <property type="entry name" value="Di-haem_cyt_c_peroxidsae"/>
</dbReference>
<reference evidence="10 11" key="1">
    <citation type="submission" date="2024-03" db="EMBL/GenBank/DDBJ databases">
        <title>Sulfurimonas sp. HSL3-1.</title>
        <authorList>
            <person name="Wang S."/>
        </authorList>
    </citation>
    <scope>NUCLEOTIDE SEQUENCE [LARGE SCALE GENOMIC DNA]</scope>
    <source>
        <strain evidence="10 11">HSL3-1</strain>
    </source>
</reference>
<dbReference type="PROSITE" id="PS51007">
    <property type="entry name" value="CYTC"/>
    <property type="match status" value="1"/>
</dbReference>
<evidence type="ECO:0000256" key="6">
    <source>
        <dbReference type="ARBA" id="ARBA00023004"/>
    </source>
</evidence>
<keyword evidence="3 7" id="KW-0479">Metal-binding</keyword>
<keyword evidence="5 10" id="KW-0560">Oxidoreductase</keyword>
<gene>
    <name evidence="10" type="ORF">WCY31_12025</name>
</gene>
<dbReference type="EMBL" id="CP147920">
    <property type="protein sequence ID" value="XAU14958.1"/>
    <property type="molecule type" value="Genomic_DNA"/>
</dbReference>
<keyword evidence="4 8" id="KW-0732">Signal</keyword>
<dbReference type="GO" id="GO:0004130">
    <property type="term" value="F:cytochrome-c peroxidase activity"/>
    <property type="evidence" value="ECO:0007669"/>
    <property type="project" value="UniProtKB-EC"/>
</dbReference>
<evidence type="ECO:0000256" key="2">
    <source>
        <dbReference type="ARBA" id="ARBA00022617"/>
    </source>
</evidence>
<dbReference type="RefSeq" id="WP_345972567.1">
    <property type="nucleotide sequence ID" value="NZ_CP147920.1"/>
</dbReference>
<dbReference type="InterPro" id="IPR009056">
    <property type="entry name" value="Cyt_c-like_dom"/>
</dbReference>
<dbReference type="Pfam" id="PF03150">
    <property type="entry name" value="CCP_MauG"/>
    <property type="match status" value="1"/>
</dbReference>
<dbReference type="PANTHER" id="PTHR30600:SF10">
    <property type="entry name" value="BLL6722 PROTEIN"/>
    <property type="match status" value="1"/>
</dbReference>
<evidence type="ECO:0000313" key="10">
    <source>
        <dbReference type="EMBL" id="XAU14958.1"/>
    </source>
</evidence>
<keyword evidence="2 7" id="KW-0349">Heme</keyword>
<organism evidence="10 11">
    <name type="scientific">Sulfurimonas diazotrophicus</name>
    <dbReference type="NCBI Taxonomy" id="3131939"/>
    <lineage>
        <taxon>Bacteria</taxon>
        <taxon>Pseudomonadati</taxon>
        <taxon>Campylobacterota</taxon>
        <taxon>Epsilonproteobacteria</taxon>
        <taxon>Campylobacterales</taxon>
        <taxon>Sulfurimonadaceae</taxon>
        <taxon>Sulfurimonas</taxon>
    </lineage>
</organism>
<feature type="domain" description="Cytochrome c" evidence="9">
    <location>
        <begin position="215"/>
        <end position="401"/>
    </location>
</feature>
<keyword evidence="11" id="KW-1185">Reference proteome</keyword>
<keyword evidence="6 7" id="KW-0408">Iron</keyword>
<dbReference type="PANTHER" id="PTHR30600">
    <property type="entry name" value="CYTOCHROME C PEROXIDASE-RELATED"/>
    <property type="match status" value="1"/>
</dbReference>
<protein>
    <submittedName>
        <fullName evidence="10">Cytochrome c peroxidase</fullName>
        <ecNumber evidence="10">1.11.1.5</ecNumber>
    </submittedName>
</protein>
<sequence>MQHKMLVACLAVVGLSASATAGALSPEEALGKMIYFDQSLSYNGNLSCAGCHAPESGFTGPLSATNASGAVYEGSVPGRFGNRKPPSAAYATLSPILHYVMQQKQAVFMGGNFWNGRATGEKLGNPAADQAQGPFLNPLEQALATPGDVVTGVCSGFYADLFTSVWGESVCLPENVESAFDAIALSIAAYEASNEVNAFTSKYDYYLQGRAELTKEERKGLDLFKGKGKCANCHVLNEGTDGTPPLLTDYTFDNLGVPRNPENPFYTQDAQYNPLGYAWTDRGLGEFLATRMDYAAFAAENEGKQKVPTLRNVDKRPDALFVKAYTHNGYFKSLKSIVHFYNTRDVLPRCGDAMTTEADAMAQGCWPAPEVPENINTKELGDLHLTGEQEDAIVAFLKTLSDGYQP</sequence>
<evidence type="ECO:0000256" key="5">
    <source>
        <dbReference type="ARBA" id="ARBA00023002"/>
    </source>
</evidence>
<name>A0ABZ3H8X2_9BACT</name>
<evidence type="ECO:0000259" key="9">
    <source>
        <dbReference type="PROSITE" id="PS51007"/>
    </source>
</evidence>
<evidence type="ECO:0000313" key="11">
    <source>
        <dbReference type="Proteomes" id="UP001447842"/>
    </source>
</evidence>
<dbReference type="Gene3D" id="1.10.760.10">
    <property type="entry name" value="Cytochrome c-like domain"/>
    <property type="match status" value="2"/>
</dbReference>
<accession>A0ABZ3H8X2</accession>
<dbReference type="SUPFAM" id="SSF46626">
    <property type="entry name" value="Cytochrome c"/>
    <property type="match status" value="2"/>
</dbReference>
<proteinExistence type="predicted"/>
<evidence type="ECO:0000256" key="7">
    <source>
        <dbReference type="PROSITE-ProRule" id="PRU00433"/>
    </source>
</evidence>
<feature type="chain" id="PRO_5047393214" evidence="8">
    <location>
        <begin position="22"/>
        <end position="406"/>
    </location>
</feature>
<evidence type="ECO:0000256" key="1">
    <source>
        <dbReference type="ARBA" id="ARBA00004196"/>
    </source>
</evidence>
<comment type="subcellular location">
    <subcellularLocation>
        <location evidence="1">Cell envelope</location>
    </subcellularLocation>
</comment>
<dbReference type="InterPro" id="IPR036909">
    <property type="entry name" value="Cyt_c-like_dom_sf"/>
</dbReference>